<accession>A0A402ALU9</accession>
<gene>
    <name evidence="1" type="ORF">KDK_38830</name>
</gene>
<protein>
    <submittedName>
        <fullName evidence="1">Uncharacterized protein</fullName>
    </submittedName>
</protein>
<dbReference type="Proteomes" id="UP000287188">
    <property type="component" value="Unassembled WGS sequence"/>
</dbReference>
<evidence type="ECO:0000313" key="1">
    <source>
        <dbReference type="EMBL" id="GCE20083.1"/>
    </source>
</evidence>
<sequence>MSAYHNRLLDILKKQTEPVRRRERGKELLIAVRRGMAEQHLTKLSQRERDLFWKARQEIPLVRLYVLGDPLGNLVHILWQVSSSALAIENSDNLTIRIAAKSNNISSKLTQAFQRLTWHGTGDNISPDNDYVWLDAFELLEYRLERRQIPMNIVKGCNFHD</sequence>
<reference evidence="2" key="1">
    <citation type="submission" date="2018-12" db="EMBL/GenBank/DDBJ databases">
        <title>Tengunoibacter tsumagoiensis gen. nov., sp. nov., Dictyobacter kobayashii sp. nov., D. alpinus sp. nov., and D. joshuensis sp. nov. and description of Dictyobacteraceae fam. nov. within the order Ktedonobacterales isolated from Tengu-no-mugimeshi.</title>
        <authorList>
            <person name="Wang C.M."/>
            <person name="Zheng Y."/>
            <person name="Sakai Y."/>
            <person name="Toyoda A."/>
            <person name="Minakuchi Y."/>
            <person name="Abe K."/>
            <person name="Yokota A."/>
            <person name="Yabe S."/>
        </authorList>
    </citation>
    <scope>NUCLEOTIDE SEQUENCE [LARGE SCALE GENOMIC DNA]</scope>
    <source>
        <strain evidence="2">Uno11</strain>
    </source>
</reference>
<dbReference type="AlphaFoldDB" id="A0A402ALU9"/>
<proteinExistence type="predicted"/>
<dbReference type="EMBL" id="BIFS01000001">
    <property type="protein sequence ID" value="GCE20083.1"/>
    <property type="molecule type" value="Genomic_DNA"/>
</dbReference>
<name>A0A402ALU9_9CHLR</name>
<organism evidence="1 2">
    <name type="scientific">Dictyobacter kobayashii</name>
    <dbReference type="NCBI Taxonomy" id="2014872"/>
    <lineage>
        <taxon>Bacteria</taxon>
        <taxon>Bacillati</taxon>
        <taxon>Chloroflexota</taxon>
        <taxon>Ktedonobacteria</taxon>
        <taxon>Ktedonobacterales</taxon>
        <taxon>Dictyobacteraceae</taxon>
        <taxon>Dictyobacter</taxon>
    </lineage>
</organism>
<evidence type="ECO:0000313" key="2">
    <source>
        <dbReference type="Proteomes" id="UP000287188"/>
    </source>
</evidence>
<comment type="caution">
    <text evidence="1">The sequence shown here is derived from an EMBL/GenBank/DDBJ whole genome shotgun (WGS) entry which is preliminary data.</text>
</comment>
<keyword evidence="2" id="KW-1185">Reference proteome</keyword>